<feature type="active site" description="Nucleophile" evidence="14">
    <location>
        <position position="370"/>
    </location>
</feature>
<dbReference type="InterPro" id="IPR049560">
    <property type="entry name" value="MeTrfase_RsmB-F_NOP2_cat"/>
</dbReference>
<dbReference type="InterPro" id="IPR023267">
    <property type="entry name" value="RCMT"/>
</dbReference>
<dbReference type="InterPro" id="IPR004573">
    <property type="entry name" value="rRNA_ssu_MeTfrase_B"/>
</dbReference>
<evidence type="ECO:0000256" key="13">
    <source>
        <dbReference type="ARBA" id="ARBA00047283"/>
    </source>
</evidence>
<dbReference type="InterPro" id="IPR018314">
    <property type="entry name" value="RsmB/NOL1/NOP2-like_CS"/>
</dbReference>
<dbReference type="SUPFAM" id="SSF48013">
    <property type="entry name" value="NusB-like"/>
    <property type="match status" value="1"/>
</dbReference>
<dbReference type="InterPro" id="IPR001678">
    <property type="entry name" value="MeTrfase_RsmB-F_NOP2_dom"/>
</dbReference>
<dbReference type="Gene3D" id="1.10.287.730">
    <property type="entry name" value="Helix hairpin bin"/>
    <property type="match status" value="1"/>
</dbReference>
<evidence type="ECO:0000256" key="2">
    <source>
        <dbReference type="ARBA" id="ARBA00004496"/>
    </source>
</evidence>
<evidence type="ECO:0000256" key="14">
    <source>
        <dbReference type="PROSITE-ProRule" id="PRU01023"/>
    </source>
</evidence>
<comment type="caution">
    <text evidence="16">The sequence shown here is derived from an EMBL/GenBank/DDBJ whole genome shotgun (WGS) entry which is preliminary data.</text>
</comment>
<dbReference type="GO" id="GO:0032259">
    <property type="term" value="P:methylation"/>
    <property type="evidence" value="ECO:0007669"/>
    <property type="project" value="UniProtKB-KW"/>
</dbReference>
<evidence type="ECO:0000256" key="9">
    <source>
        <dbReference type="ARBA" id="ARBA00022691"/>
    </source>
</evidence>
<dbReference type="Gene3D" id="3.40.50.150">
    <property type="entry name" value="Vaccinia Virus protein VP39"/>
    <property type="match status" value="1"/>
</dbReference>
<dbReference type="SUPFAM" id="SSF53335">
    <property type="entry name" value="S-adenosyl-L-methionine-dependent methyltransferases"/>
    <property type="match status" value="1"/>
</dbReference>
<keyword evidence="6" id="KW-0698">rRNA processing</keyword>
<keyword evidence="17" id="KW-1185">Reference proteome</keyword>
<organism evidence="16 17">
    <name type="scientific">Chitinimonas lacunae</name>
    <dbReference type="NCBI Taxonomy" id="1963018"/>
    <lineage>
        <taxon>Bacteria</taxon>
        <taxon>Pseudomonadati</taxon>
        <taxon>Pseudomonadota</taxon>
        <taxon>Betaproteobacteria</taxon>
        <taxon>Neisseriales</taxon>
        <taxon>Chitinibacteraceae</taxon>
        <taxon>Chitinimonas</taxon>
    </lineage>
</organism>
<evidence type="ECO:0000256" key="7">
    <source>
        <dbReference type="ARBA" id="ARBA00022603"/>
    </source>
</evidence>
<comment type="subcellular location">
    <subcellularLocation>
        <location evidence="2">Cytoplasm</location>
    </subcellularLocation>
</comment>
<dbReference type="PANTHER" id="PTHR22807">
    <property type="entry name" value="NOP2 YEAST -RELATED NOL1/NOP2/FMU SUN DOMAIN-CONTAINING"/>
    <property type="match status" value="1"/>
</dbReference>
<dbReference type="Pfam" id="PF01029">
    <property type="entry name" value="NusB"/>
    <property type="match status" value="1"/>
</dbReference>
<dbReference type="Gene3D" id="1.10.940.10">
    <property type="entry name" value="NusB-like"/>
    <property type="match status" value="1"/>
</dbReference>
<evidence type="ECO:0000256" key="12">
    <source>
        <dbReference type="ARBA" id="ARBA00031088"/>
    </source>
</evidence>
<feature type="binding site" evidence="14">
    <location>
        <position position="317"/>
    </location>
    <ligand>
        <name>S-adenosyl-L-methionine</name>
        <dbReference type="ChEBI" id="CHEBI:59789"/>
    </ligand>
</feature>
<name>A0ABV8MRQ8_9NEIS</name>
<dbReference type="Proteomes" id="UP001595791">
    <property type="component" value="Unassembled WGS sequence"/>
</dbReference>
<dbReference type="Pfam" id="PF22458">
    <property type="entry name" value="RsmF-B_ferredox"/>
    <property type="match status" value="1"/>
</dbReference>
<protein>
    <recommendedName>
        <fullName evidence="4">16S rRNA (cytosine(967)-C(5))-methyltransferase</fullName>
        <ecNumber evidence="4">2.1.1.176</ecNumber>
    </recommendedName>
    <alternativeName>
        <fullName evidence="11">16S rRNA m5C967 methyltransferase</fullName>
    </alternativeName>
    <alternativeName>
        <fullName evidence="12">rRNA (cytosine-C(5)-)-methyltransferase RsmB</fullName>
    </alternativeName>
</protein>
<evidence type="ECO:0000313" key="17">
    <source>
        <dbReference type="Proteomes" id="UP001595791"/>
    </source>
</evidence>
<evidence type="ECO:0000256" key="11">
    <source>
        <dbReference type="ARBA" id="ARBA00030399"/>
    </source>
</evidence>
<reference evidence="17" key="1">
    <citation type="journal article" date="2019" name="Int. J. Syst. Evol. Microbiol.">
        <title>The Global Catalogue of Microorganisms (GCM) 10K type strain sequencing project: providing services to taxonomists for standard genome sequencing and annotation.</title>
        <authorList>
            <consortium name="The Broad Institute Genomics Platform"/>
            <consortium name="The Broad Institute Genome Sequencing Center for Infectious Disease"/>
            <person name="Wu L."/>
            <person name="Ma J."/>
        </authorList>
    </citation>
    <scope>NUCLEOTIDE SEQUENCE [LARGE SCALE GENOMIC DNA]</scope>
    <source>
        <strain evidence="17">LMG 29894</strain>
    </source>
</reference>
<keyword evidence="10 14" id="KW-0694">RNA-binding</keyword>
<dbReference type="PROSITE" id="PS51686">
    <property type="entry name" value="SAM_MT_RSMB_NOP"/>
    <property type="match status" value="1"/>
</dbReference>
<dbReference type="GO" id="GO:0008168">
    <property type="term" value="F:methyltransferase activity"/>
    <property type="evidence" value="ECO:0007669"/>
    <property type="project" value="UniProtKB-KW"/>
</dbReference>
<dbReference type="PRINTS" id="PR02008">
    <property type="entry name" value="RCMTFAMILY"/>
</dbReference>
<dbReference type="NCBIfam" id="TIGR00563">
    <property type="entry name" value="rsmB"/>
    <property type="match status" value="1"/>
</dbReference>
<keyword evidence="8 14" id="KW-0808">Transferase</keyword>
<keyword evidence="9 14" id="KW-0949">S-adenosyl-L-methionine</keyword>
<dbReference type="RefSeq" id="WP_378164158.1">
    <property type="nucleotide sequence ID" value="NZ_JBHSBU010000001.1"/>
</dbReference>
<feature type="binding site" evidence="14">
    <location>
        <position position="298"/>
    </location>
    <ligand>
        <name>S-adenosyl-L-methionine</name>
        <dbReference type="ChEBI" id="CHEBI:59789"/>
    </ligand>
</feature>
<dbReference type="PANTHER" id="PTHR22807:SF61">
    <property type="entry name" value="NOL1_NOP2_SUN FAMILY PROTEIN _ ANTITERMINATION NUSB DOMAIN-CONTAINING PROTEIN"/>
    <property type="match status" value="1"/>
</dbReference>
<proteinExistence type="inferred from homology"/>
<dbReference type="Pfam" id="PF01189">
    <property type="entry name" value="Methyltr_RsmB-F"/>
    <property type="match status" value="1"/>
</dbReference>
<dbReference type="InterPro" id="IPR035926">
    <property type="entry name" value="NusB-like_sf"/>
</dbReference>
<evidence type="ECO:0000256" key="10">
    <source>
        <dbReference type="ARBA" id="ARBA00022884"/>
    </source>
</evidence>
<evidence type="ECO:0000256" key="1">
    <source>
        <dbReference type="ARBA" id="ARBA00002724"/>
    </source>
</evidence>
<dbReference type="Gene3D" id="3.30.70.1170">
    <property type="entry name" value="Sun protein, domain 3"/>
    <property type="match status" value="1"/>
</dbReference>
<dbReference type="NCBIfam" id="NF008149">
    <property type="entry name" value="PRK10901.1"/>
    <property type="match status" value="1"/>
</dbReference>
<evidence type="ECO:0000256" key="5">
    <source>
        <dbReference type="ARBA" id="ARBA00022490"/>
    </source>
</evidence>
<evidence type="ECO:0000256" key="3">
    <source>
        <dbReference type="ARBA" id="ARBA00007494"/>
    </source>
</evidence>
<sequence>MYQTQRNASEVVAAVLDGRNLTDTLNALWRRQPTLEPRQRAAIQDISYGTLRRLGEIRHALDRLLSRQLDEPLLYSLLATGIYQLGWGRAAPYAVVDHAVRVAAQIGTGRAKGLVNAVLRNYLRQREQLAAQAATDAVARWNHPQWWIRAMQRHYPERWEAILEANNQHPPMSLRINRRRGTPADYLARLTEAGIEAQLVGESGVRLVEPVGVDRLPGFQDGDCSVQDLGAQWAAPLLNVSDGMRVLDACAAPGGKTGHLLELADLDLTALDLDRLRLDRVASNLSRLGCSAKLAVGDAARPADWWDGQPFDRILADVPCSASGVVRRHPDIKWLRRPDDFGRFAAQQAAMLDALWGCLKPGGQLLYVTCSVFPQENSEQIDAFLQRQPEARRLPLSSLPADGQCLPDAAGDGFFYALLEKKS</sequence>
<dbReference type="EC" id="2.1.1.176" evidence="4"/>
<feature type="domain" description="SAM-dependent MTase RsmB/NOP-type" evidence="15">
    <location>
        <begin position="162"/>
        <end position="422"/>
    </location>
</feature>
<comment type="catalytic activity">
    <reaction evidence="13">
        <text>cytidine(967) in 16S rRNA + S-adenosyl-L-methionine = 5-methylcytidine(967) in 16S rRNA + S-adenosyl-L-homocysteine + H(+)</text>
        <dbReference type="Rhea" id="RHEA:42748"/>
        <dbReference type="Rhea" id="RHEA-COMP:10219"/>
        <dbReference type="Rhea" id="RHEA-COMP:10220"/>
        <dbReference type="ChEBI" id="CHEBI:15378"/>
        <dbReference type="ChEBI" id="CHEBI:57856"/>
        <dbReference type="ChEBI" id="CHEBI:59789"/>
        <dbReference type="ChEBI" id="CHEBI:74483"/>
        <dbReference type="ChEBI" id="CHEBI:82748"/>
        <dbReference type="EC" id="2.1.1.176"/>
    </reaction>
</comment>
<dbReference type="EMBL" id="JBHSBU010000001">
    <property type="protein sequence ID" value="MFC4159905.1"/>
    <property type="molecule type" value="Genomic_DNA"/>
</dbReference>
<evidence type="ECO:0000256" key="6">
    <source>
        <dbReference type="ARBA" id="ARBA00022552"/>
    </source>
</evidence>
<feature type="binding site" evidence="14">
    <location>
        <position position="272"/>
    </location>
    <ligand>
        <name>S-adenosyl-L-methionine</name>
        <dbReference type="ChEBI" id="CHEBI:59789"/>
    </ligand>
</feature>
<evidence type="ECO:0000256" key="4">
    <source>
        <dbReference type="ARBA" id="ARBA00012140"/>
    </source>
</evidence>
<dbReference type="PROSITE" id="PS01153">
    <property type="entry name" value="NOL1_NOP2_SUN"/>
    <property type="match status" value="1"/>
</dbReference>
<dbReference type="InterPro" id="IPR029063">
    <property type="entry name" value="SAM-dependent_MTases_sf"/>
</dbReference>
<comment type="similarity">
    <text evidence="3 14">Belongs to the class I-like SAM-binding methyltransferase superfamily. RsmB/NOP family.</text>
</comment>
<evidence type="ECO:0000259" key="15">
    <source>
        <dbReference type="PROSITE" id="PS51686"/>
    </source>
</evidence>
<gene>
    <name evidence="16" type="primary">rsmB</name>
    <name evidence="16" type="ORF">ACFOW7_11170</name>
</gene>
<dbReference type="InterPro" id="IPR054728">
    <property type="entry name" value="RsmB-like_ferredoxin"/>
</dbReference>
<accession>A0ABV8MRQ8</accession>
<comment type="function">
    <text evidence="1">Specifically methylates the cytosine at position 967 (m5C967) of 16S rRNA.</text>
</comment>
<feature type="binding site" evidence="14">
    <location>
        <begin position="250"/>
        <end position="256"/>
    </location>
    <ligand>
        <name>S-adenosyl-L-methionine</name>
        <dbReference type="ChEBI" id="CHEBI:59789"/>
    </ligand>
</feature>
<evidence type="ECO:0000256" key="8">
    <source>
        <dbReference type="ARBA" id="ARBA00022679"/>
    </source>
</evidence>
<keyword evidence="7 14" id="KW-0489">Methyltransferase</keyword>
<dbReference type="InterPro" id="IPR006027">
    <property type="entry name" value="NusB_RsmB_TIM44"/>
</dbReference>
<keyword evidence="5" id="KW-0963">Cytoplasm</keyword>
<evidence type="ECO:0000313" key="16">
    <source>
        <dbReference type="EMBL" id="MFC4159905.1"/>
    </source>
</evidence>